<keyword evidence="3" id="KW-1185">Reference proteome</keyword>
<evidence type="ECO:0000313" key="3">
    <source>
        <dbReference type="Proteomes" id="UP000800981"/>
    </source>
</evidence>
<dbReference type="InterPro" id="IPR029035">
    <property type="entry name" value="DHS-like_NAD/FAD-binding_dom"/>
</dbReference>
<dbReference type="SUPFAM" id="SSF52467">
    <property type="entry name" value="DHS-like NAD/FAD-binding domain"/>
    <property type="match status" value="1"/>
</dbReference>
<evidence type="ECO:0008006" key="4">
    <source>
        <dbReference type="Google" id="ProtNLM"/>
    </source>
</evidence>
<organism evidence="2 3">
    <name type="scientific">Motilibacter deserti</name>
    <dbReference type="NCBI Taxonomy" id="2714956"/>
    <lineage>
        <taxon>Bacteria</taxon>
        <taxon>Bacillati</taxon>
        <taxon>Actinomycetota</taxon>
        <taxon>Actinomycetes</taxon>
        <taxon>Motilibacterales</taxon>
        <taxon>Motilibacteraceae</taxon>
        <taxon>Motilibacter</taxon>
    </lineage>
</organism>
<dbReference type="Pfam" id="PF13289">
    <property type="entry name" value="SIR2_2"/>
    <property type="match status" value="1"/>
</dbReference>
<dbReference type="EMBL" id="JAANNP010000004">
    <property type="protein sequence ID" value="NHC14120.1"/>
    <property type="molecule type" value="Genomic_DNA"/>
</dbReference>
<sequence length="557" mass="61794">MVVIPEELITLAADKRLIPFLGAGFSDSLNLPTWESMLRALCTSIEGSLSFDELRQATGNDYLQIAEYLYLKCDRHIGPIRHQLERSLSSHISPLVSDPHLELANLGAPQIYTTNYDDLIEETYRRLALPVSVVVLPKHVALAHTDRTQIVKYHGDLQHEQTLVLTESAYYKRLDFESPMDLKFRSDLLGKSVLFMGYSFRDVNIRIVWFKLMEMMRDIPEADRRPSYIVRLESNAALEELYSAVGLKTVVLSPDGPVKDRADRARLLADFLLELSTRAGTRASGGQVIASGALLRAVETQIQETERIFSPFLGEPRLGGAGILGARDKYVGKLLSAVIPEPHVSATHQALEKAMPYLGMDDFVSIARRIPASRTLTENVVRMLAAGGHEEARSTKRRLVHSLSDWSKIWSCPVGSKTADFVLRAFAKEITYQSQQGADEDIAYLADLVARISQGDLVDGSKVDALRGEAAELLGIARLVYPSIGDLQPARDAPPQLSSVLQEVSQRATAFAPVELPRAALDSLRMKELRLNIDGREGVRARPQPAPRRRPSVARPS</sequence>
<name>A0ABX0GWW4_9ACTN</name>
<gene>
    <name evidence="2" type="ORF">G9H71_10035</name>
</gene>
<evidence type="ECO:0000313" key="2">
    <source>
        <dbReference type="EMBL" id="NHC14120.1"/>
    </source>
</evidence>
<feature type="region of interest" description="Disordered" evidence="1">
    <location>
        <begin position="534"/>
        <end position="557"/>
    </location>
</feature>
<comment type="caution">
    <text evidence="2">The sequence shown here is derived from an EMBL/GenBank/DDBJ whole genome shotgun (WGS) entry which is preliminary data.</text>
</comment>
<protein>
    <recommendedName>
        <fullName evidence="4">SIR2-like protein</fullName>
    </recommendedName>
</protein>
<feature type="compositionally biased region" description="Basic residues" evidence="1">
    <location>
        <begin position="547"/>
        <end position="557"/>
    </location>
</feature>
<evidence type="ECO:0000256" key="1">
    <source>
        <dbReference type="SAM" id="MobiDB-lite"/>
    </source>
</evidence>
<dbReference type="RefSeq" id="WP_166281332.1">
    <property type="nucleotide sequence ID" value="NZ_JAANNP010000004.1"/>
</dbReference>
<dbReference type="Proteomes" id="UP000800981">
    <property type="component" value="Unassembled WGS sequence"/>
</dbReference>
<reference evidence="2 3" key="1">
    <citation type="submission" date="2020-03" db="EMBL/GenBank/DDBJ databases">
        <title>Two novel Motilibacter sp.</title>
        <authorList>
            <person name="Liu S."/>
        </authorList>
    </citation>
    <scope>NUCLEOTIDE SEQUENCE [LARGE SCALE GENOMIC DNA]</scope>
    <source>
        <strain evidence="2 3">E257</strain>
    </source>
</reference>
<accession>A0ABX0GWW4</accession>
<proteinExistence type="predicted"/>